<dbReference type="RefSeq" id="WP_274692025.1">
    <property type="nucleotide sequence ID" value="NZ_JAPMOU010000080.1"/>
</dbReference>
<keyword evidence="2" id="KW-1185">Reference proteome</keyword>
<accession>A0ABT5UHD2</accession>
<proteinExistence type="predicted"/>
<organism evidence="1 2">
    <name type="scientific">Spartinivicinus poritis</name>
    <dbReference type="NCBI Taxonomy" id="2994640"/>
    <lineage>
        <taxon>Bacteria</taxon>
        <taxon>Pseudomonadati</taxon>
        <taxon>Pseudomonadota</taxon>
        <taxon>Gammaproteobacteria</taxon>
        <taxon>Oceanospirillales</taxon>
        <taxon>Zooshikellaceae</taxon>
        <taxon>Spartinivicinus</taxon>
    </lineage>
</organism>
<protein>
    <submittedName>
        <fullName evidence="1">Uncharacterized protein</fullName>
    </submittedName>
</protein>
<evidence type="ECO:0000313" key="2">
    <source>
        <dbReference type="Proteomes" id="UP001528823"/>
    </source>
</evidence>
<evidence type="ECO:0000313" key="1">
    <source>
        <dbReference type="EMBL" id="MDE1465722.1"/>
    </source>
</evidence>
<comment type="caution">
    <text evidence="1">The sequence shown here is derived from an EMBL/GenBank/DDBJ whole genome shotgun (WGS) entry which is preliminary data.</text>
</comment>
<name>A0ABT5UHD2_9GAMM</name>
<reference evidence="1 2" key="1">
    <citation type="submission" date="2022-11" db="EMBL/GenBank/DDBJ databases">
        <title>Spartinivicinus poritis sp. nov., isolated from scleractinian coral Porites lutea.</title>
        <authorList>
            <person name="Zhang G."/>
            <person name="Cai L."/>
            <person name="Wei Q."/>
        </authorList>
    </citation>
    <scope>NUCLEOTIDE SEQUENCE [LARGE SCALE GENOMIC DNA]</scope>
    <source>
        <strain evidence="1 2">A2-2</strain>
    </source>
</reference>
<dbReference type="Proteomes" id="UP001528823">
    <property type="component" value="Unassembled WGS sequence"/>
</dbReference>
<sequence length="170" mass="20029">MKAFEECLKTLEIIDHTSLRFHSKSDLITDMLPKFISIYEALSRSEREELFYRVSSKLGMKLVYLGSLAAERAIDLNSVEWIKYGIVMHILEGFRTDYRENIRNLIFLYYASNELGFNFKNICKGLLVFAKKDVQNKFEDFFCRDPKLNDLRAFGVKVEKKNNRTRFVSI</sequence>
<gene>
    <name evidence="1" type="ORF">ORQ98_27540</name>
</gene>
<dbReference type="EMBL" id="JAPMOU010000080">
    <property type="protein sequence ID" value="MDE1465722.1"/>
    <property type="molecule type" value="Genomic_DNA"/>
</dbReference>